<feature type="domain" description="Apple" evidence="5">
    <location>
        <begin position="31"/>
        <end position="93"/>
    </location>
</feature>
<keyword evidence="3" id="KW-0677">Repeat</keyword>
<dbReference type="OrthoDB" id="9767116at2"/>
<dbReference type="Pfam" id="PF17962">
    <property type="entry name" value="bMG6"/>
    <property type="match status" value="1"/>
</dbReference>
<dbReference type="InterPro" id="IPR041462">
    <property type="entry name" value="Bact_A2M_MG6"/>
</dbReference>
<feature type="domain" description="Alpha-2-macroglobulin" evidence="7">
    <location>
        <begin position="1153"/>
        <end position="1242"/>
    </location>
</feature>
<dbReference type="Pfam" id="PF07703">
    <property type="entry name" value="A2M_BRD"/>
    <property type="match status" value="1"/>
</dbReference>
<evidence type="ECO:0000256" key="1">
    <source>
        <dbReference type="ARBA" id="ARBA00010556"/>
    </source>
</evidence>
<dbReference type="InterPro" id="IPR021868">
    <property type="entry name" value="Alpha_2_Macroglob_MG3"/>
</dbReference>
<dbReference type="RefSeq" id="WP_118941128.1">
    <property type="nucleotide sequence ID" value="NZ_CP032125.1"/>
</dbReference>
<dbReference type="Pfam" id="PF11974">
    <property type="entry name" value="bMG3"/>
    <property type="match status" value="1"/>
</dbReference>
<dbReference type="Pfam" id="PF17973">
    <property type="entry name" value="bMG10"/>
    <property type="match status" value="1"/>
</dbReference>
<dbReference type="SUPFAM" id="SSF48239">
    <property type="entry name" value="Terpenoid cyclases/Protein prenyltransferases"/>
    <property type="match status" value="1"/>
</dbReference>
<dbReference type="PIRSF" id="PIRSF038980">
    <property type="entry name" value="A2M_bac"/>
    <property type="match status" value="1"/>
</dbReference>
<dbReference type="CDD" id="cd01100">
    <property type="entry name" value="APPLE_Factor_XI_like"/>
    <property type="match status" value="1"/>
</dbReference>
<keyword evidence="4" id="KW-1015">Disulfide bond</keyword>
<dbReference type="InterPro" id="IPR001599">
    <property type="entry name" value="Macroglobln_a2"/>
</dbReference>
<dbReference type="Gene3D" id="3.50.4.10">
    <property type="entry name" value="Hepatocyte Growth Factor"/>
    <property type="match status" value="1"/>
</dbReference>
<dbReference type="GO" id="GO:0005615">
    <property type="term" value="C:extracellular space"/>
    <property type="evidence" value="ECO:0007669"/>
    <property type="project" value="InterPro"/>
</dbReference>
<dbReference type="KEGG" id="pamo:BAR1_00095"/>
<dbReference type="SMART" id="SM01360">
    <property type="entry name" value="A2M"/>
    <property type="match status" value="1"/>
</dbReference>
<dbReference type="GO" id="GO:0006508">
    <property type="term" value="P:proteolysis"/>
    <property type="evidence" value="ECO:0007669"/>
    <property type="project" value="InterPro"/>
</dbReference>
<evidence type="ECO:0000256" key="3">
    <source>
        <dbReference type="ARBA" id="ARBA00022737"/>
    </source>
</evidence>
<dbReference type="SMART" id="SM00223">
    <property type="entry name" value="APPLE"/>
    <property type="match status" value="1"/>
</dbReference>
<evidence type="ECO:0000256" key="4">
    <source>
        <dbReference type="ARBA" id="ARBA00023157"/>
    </source>
</evidence>
<dbReference type="InterPro" id="IPR047565">
    <property type="entry name" value="Alpha-macroglob_thiol-ester_cl"/>
</dbReference>
<dbReference type="InterPro" id="IPR008930">
    <property type="entry name" value="Terpenoid_cyclase/PrenylTrfase"/>
</dbReference>
<dbReference type="Pfam" id="PF00207">
    <property type="entry name" value="A2M"/>
    <property type="match status" value="1"/>
</dbReference>
<dbReference type="InterPro" id="IPR000177">
    <property type="entry name" value="Apple"/>
</dbReference>
<gene>
    <name evidence="8" type="ORF">BAR1_00095</name>
</gene>
<feature type="domain" description="Alpha-2-macroglobulin bait region" evidence="6">
    <location>
        <begin position="947"/>
        <end position="1091"/>
    </location>
</feature>
<dbReference type="InterPro" id="IPR026284">
    <property type="entry name" value="A2MG_proteobact"/>
</dbReference>
<dbReference type="Pfam" id="PF14295">
    <property type="entry name" value="PAN_4"/>
    <property type="match status" value="1"/>
</dbReference>
<dbReference type="EMBL" id="CP032125">
    <property type="protein sequence ID" value="AXX96470.1"/>
    <property type="molecule type" value="Genomic_DNA"/>
</dbReference>
<dbReference type="SMART" id="SM01419">
    <property type="entry name" value="Thiol-ester_cl"/>
    <property type="match status" value="1"/>
</dbReference>
<evidence type="ECO:0000259" key="6">
    <source>
        <dbReference type="SMART" id="SM01359"/>
    </source>
</evidence>
<dbReference type="InterPro" id="IPR011625">
    <property type="entry name" value="A2M_N_BRD"/>
</dbReference>
<evidence type="ECO:0000259" key="7">
    <source>
        <dbReference type="SMART" id="SM01360"/>
    </source>
</evidence>
<dbReference type="PANTHER" id="PTHR40094">
    <property type="entry name" value="ALPHA-2-MACROGLOBULIN HOMOLOG"/>
    <property type="match status" value="1"/>
</dbReference>
<keyword evidence="2" id="KW-0732">Signal</keyword>
<dbReference type="InterPro" id="IPR041246">
    <property type="entry name" value="Bact_MG10"/>
</dbReference>
<name>A0A347UC92_9RHOB</name>
<dbReference type="InterPro" id="IPR051802">
    <property type="entry name" value="YfhM-like"/>
</dbReference>
<evidence type="ECO:0000256" key="2">
    <source>
        <dbReference type="ARBA" id="ARBA00022729"/>
    </source>
</evidence>
<keyword evidence="9" id="KW-1185">Reference proteome</keyword>
<dbReference type="Gene3D" id="1.50.10.20">
    <property type="match status" value="1"/>
</dbReference>
<organism evidence="8 9">
    <name type="scientific">Profundibacter amoris</name>
    <dbReference type="NCBI Taxonomy" id="2171755"/>
    <lineage>
        <taxon>Bacteria</taxon>
        <taxon>Pseudomonadati</taxon>
        <taxon>Pseudomonadota</taxon>
        <taxon>Alphaproteobacteria</taxon>
        <taxon>Rhodobacterales</taxon>
        <taxon>Paracoccaceae</taxon>
        <taxon>Profundibacter</taxon>
    </lineage>
</organism>
<reference evidence="8 9" key="1">
    <citation type="submission" date="2018-09" db="EMBL/GenBank/DDBJ databases">
        <title>Profundibacter amoris BAR1 gen. nov., sp. nov., a new member of the Roseobacter clade isolated at Lokis Castle Vent Field on the Arctic Mid-Oceanic Ridge.</title>
        <authorList>
            <person name="Le Moine Bauer S."/>
            <person name="Sjoeberg A.G."/>
            <person name="L'Haridon S."/>
            <person name="Stokke R."/>
            <person name="Roalkvam I."/>
            <person name="Steen I.H."/>
            <person name="Dahle H."/>
        </authorList>
    </citation>
    <scope>NUCLEOTIDE SEQUENCE [LARGE SCALE GENOMIC DNA]</scope>
    <source>
        <strain evidence="8 9">BAR1</strain>
    </source>
</reference>
<dbReference type="InterPro" id="IPR011626">
    <property type="entry name" value="Alpha-macroglobulin_TED"/>
</dbReference>
<dbReference type="Pfam" id="PF17972">
    <property type="entry name" value="bMG5"/>
    <property type="match status" value="1"/>
</dbReference>
<dbReference type="GO" id="GO:0004866">
    <property type="term" value="F:endopeptidase inhibitor activity"/>
    <property type="evidence" value="ECO:0007669"/>
    <property type="project" value="InterPro"/>
</dbReference>
<dbReference type="InterPro" id="IPR002890">
    <property type="entry name" value="MG2"/>
</dbReference>
<dbReference type="CDD" id="cd02891">
    <property type="entry name" value="A2M_like"/>
    <property type="match status" value="1"/>
</dbReference>
<dbReference type="SMART" id="SM01359">
    <property type="entry name" value="A2M_N_2"/>
    <property type="match status" value="1"/>
</dbReference>
<dbReference type="InterPro" id="IPR049120">
    <property type="entry name" value="A2M_bMG2"/>
</dbReference>
<dbReference type="Pfam" id="PF01835">
    <property type="entry name" value="MG2"/>
    <property type="match status" value="1"/>
</dbReference>
<evidence type="ECO:0000313" key="8">
    <source>
        <dbReference type="EMBL" id="AXX96470.1"/>
    </source>
</evidence>
<dbReference type="Pfam" id="PF21142">
    <property type="entry name" value="A2M_bMG2"/>
    <property type="match status" value="1"/>
</dbReference>
<protein>
    <submittedName>
        <fullName evidence="8">Alpha-2-macroglobulin family protein</fullName>
    </submittedName>
</protein>
<dbReference type="InterPro" id="IPR041203">
    <property type="entry name" value="Bact_A2M_MG5"/>
</dbReference>
<accession>A0A347UC92</accession>
<dbReference type="Proteomes" id="UP000261704">
    <property type="component" value="Chromosome"/>
</dbReference>
<sequence length="1813" mass="196850">MRLVVKAVAIFILFTTSLWANDLIPDRRLAITRDVDFYGSDLQSLFDTTLPACERACLSDDRCQAFTFNARSNSCFPKSNVNETQPYEGAISARVLLTDSKVLAAASERAAELNFLRPEDFQAAKDFAIEMARLYDTMGEDAISLWRMGRNAQPSLAQRYFGASITLSDMPGLWVEYSRAAMNNRSGDYSDKRRNKARALLASVNAYLRSASDGDKVSSLLALADALELNGRNREMLKALRLAEGISPSQKVMEKLQYAIDKYGLKVADHDIESDLAEPRICAQFSEPLDKAVDYTPYVRLSATGLSVEASDNRLCVSGVEHGKRYDMVLRAGLPAKSGETLLEPVKLSLYVNDRSPTVTFPGRAYVLPKSADAGIPVQTVNVTELELVLRRVSDRNLLRAIQDGYFGNPLSQWEIQNFANQVAEEIWRGTGEVKMSLNQDMTTRLPMGEVINDMPPGIYALQAGVPGADPYDNPPATQWFVLSDLGLATMSGADGVHVFVRGLGDAEPREGITVTLLSRANAVLAELETDSRGYARFPDALARGTGGAKPALIIARDGDEDIAFLSLTDPEFDLSDRGVEGREPAKHIDVFMTTDRGAYHAGEVINVTALTRDATADAIIGLPLTAILTRPDGVEYSRQVSTAADERAGGHIFNLPTGPRVPRGTWRLELFTDVDAPALASTTVLIEDFLPERIDFDLTLPFEPLRLSEGTMLTAEARYLFGAPGADLPIEGEVMVRASDGLKSYPGYSFGRYNERLNPSVKTLPSDLRTDENGFARIPVTFPDVEATGQPLEARFTVRIAEGSGRPVERRITQRLAPDGPMIGIKPMFDDVVAEGSAATFQIIAIDQDEAQTPMQVKWTVNRIETRYQWYRQYGNWNWEEIQTRKRVAGGTADLNGEPVTIEAPVDWGEYELVVERADGTYLASSTGFYAGWYASADAASTPDTLEVSLDRPAYKTGETATLRIVPRYAGKALVTVMSNHLIDMKVVDVVQGENLIPLPVTDKWGAGAYVTATVIRPMDVAAGHNPARALGLSYAPVDPGDRRLTAAFDMAGESAPRAPMQVTLKVDGVKAGETAYATIAAVDVGILNLTGFQSPDAPEHYFGQRKLGMGIRDVYGRLIDGMNGAMGAIRSGGDAGAEMGMQAPPPTEELVAYFSGPVQVDENGIARATFDMPEFNGTVRLMAVVWTTSGVGKAEKDVLVRDPVVLTASLPRFLAPGDTSRMLLEITHATGPSGKMGLEIWGQGVAVSTSDVPAEFTLGDLQKATFSVQITATDIGTHKINVSLTTPDGKVLNKPLTIAVQSLDPEVSFTRRFTLNAGDSFTLDDNLFAEFRPGTGSAILSAGPLAQFDAPGLLAALDRYPYGCTEQTTSRAMPLLYLNEVAQVMGLGDRDKIAERVDQAIERVLSNQASNGGFGLWGPGSDDLWLASYVTDFLSRARAKGFDVPDRAFRSAIDNLRNRVNYAPDFDKGGEEVAYALFVLAREGAANMGDLRYYADEKAGDFATPLAVAQIGAALASYGDQPRADDMFARAGRMIGRSWGREETQYWRSDYGTNMRDAAAVLALAVDAGSNAIDTGDLAHRVSTAYANDRYHSTQESMWSLMAVRALLNDPNMQGFTVNGQAVTGPMVRVLKDGATAAGLAIRNGSNRDEPVTLTTFGVPEQPEPASGYGYAIKRSYYTLEGEPVDPSGHPVGTRLVVVLTISPFNDSEGRLMVNDPLPAGFEIDNPGLVSSGDVRSLDWLESNADVQNSEFRADRFLAAVDWRSDKPFDLAYIVRAISPGSYHHPAASVEDMYRPIYRAVSDAGQITVTE</sequence>
<dbReference type="PANTHER" id="PTHR40094:SF1">
    <property type="entry name" value="UBIQUITIN DOMAIN-CONTAINING PROTEIN"/>
    <property type="match status" value="1"/>
</dbReference>
<dbReference type="Pfam" id="PF07678">
    <property type="entry name" value="TED_complement"/>
    <property type="match status" value="1"/>
</dbReference>
<proteinExistence type="inferred from homology"/>
<evidence type="ECO:0000259" key="5">
    <source>
        <dbReference type="SMART" id="SM00223"/>
    </source>
</evidence>
<evidence type="ECO:0000313" key="9">
    <source>
        <dbReference type="Proteomes" id="UP000261704"/>
    </source>
</evidence>
<comment type="similarity">
    <text evidence="1">Belongs to the protease inhibitor I39 (alpha-2-macroglobulin) family. Bacterial alpha-2-macroglobulin subfamily.</text>
</comment>
<dbReference type="InterPro" id="IPR003609">
    <property type="entry name" value="Pan_app"/>
</dbReference>